<dbReference type="RefSeq" id="WP_094851471.1">
    <property type="nucleotide sequence ID" value="NZ_NEVM01000001.1"/>
</dbReference>
<keyword evidence="6" id="KW-0411">Iron-sulfur</keyword>
<evidence type="ECO:0000256" key="5">
    <source>
        <dbReference type="ARBA" id="ARBA00023004"/>
    </source>
</evidence>
<keyword evidence="2" id="KW-0004">4Fe-4S</keyword>
<dbReference type="Gene3D" id="3.20.20.70">
    <property type="entry name" value="Aldolase class I"/>
    <property type="match status" value="1"/>
</dbReference>
<reference evidence="9" key="1">
    <citation type="submission" date="2017-05" db="EMBL/GenBank/DDBJ databases">
        <title>Complete and WGS of Bordetella genogroups.</title>
        <authorList>
            <person name="Spilker T."/>
            <person name="Lipuma J."/>
        </authorList>
    </citation>
    <scope>NUCLEOTIDE SEQUENCE [LARGE SCALE GENOMIC DNA]</scope>
    <source>
        <strain evidence="9">AU16122</strain>
    </source>
</reference>
<dbReference type="PANTHER" id="PTHR43273">
    <property type="entry name" value="ANAEROBIC SULFATASE-MATURATING ENZYME HOMOLOG ASLB-RELATED"/>
    <property type="match status" value="1"/>
</dbReference>
<dbReference type="EMBL" id="NEVM01000001">
    <property type="protein sequence ID" value="OZI37366.1"/>
    <property type="molecule type" value="Genomic_DNA"/>
</dbReference>
<evidence type="ECO:0000256" key="4">
    <source>
        <dbReference type="ARBA" id="ARBA00022723"/>
    </source>
</evidence>
<dbReference type="SFLD" id="SFLDS00029">
    <property type="entry name" value="Radical_SAM"/>
    <property type="match status" value="1"/>
</dbReference>
<keyword evidence="9" id="KW-1185">Reference proteome</keyword>
<dbReference type="InterPro" id="IPR023867">
    <property type="entry name" value="Sulphatase_maturase_rSAM"/>
</dbReference>
<dbReference type="SFLD" id="SFLDG01072">
    <property type="entry name" value="dehydrogenase_like"/>
    <property type="match status" value="1"/>
</dbReference>
<organism evidence="8 9">
    <name type="scientific">Bordetella genomosp. 10</name>
    <dbReference type="NCBI Taxonomy" id="1416804"/>
    <lineage>
        <taxon>Bacteria</taxon>
        <taxon>Pseudomonadati</taxon>
        <taxon>Pseudomonadota</taxon>
        <taxon>Betaproteobacteria</taxon>
        <taxon>Burkholderiales</taxon>
        <taxon>Alcaligenaceae</taxon>
        <taxon>Bordetella</taxon>
    </lineage>
</organism>
<evidence type="ECO:0000259" key="7">
    <source>
        <dbReference type="PROSITE" id="PS51918"/>
    </source>
</evidence>
<dbReference type="Proteomes" id="UP000216020">
    <property type="component" value="Unassembled WGS sequence"/>
</dbReference>
<evidence type="ECO:0000256" key="2">
    <source>
        <dbReference type="ARBA" id="ARBA00022485"/>
    </source>
</evidence>
<keyword evidence="3" id="KW-0949">S-adenosyl-L-methionine</keyword>
<name>A0A261SIY3_9BORD</name>
<dbReference type="GO" id="GO:0046872">
    <property type="term" value="F:metal ion binding"/>
    <property type="evidence" value="ECO:0007669"/>
    <property type="project" value="UniProtKB-KW"/>
</dbReference>
<dbReference type="InterPro" id="IPR058240">
    <property type="entry name" value="rSAM_sf"/>
</dbReference>
<evidence type="ECO:0000256" key="1">
    <source>
        <dbReference type="ARBA" id="ARBA00001966"/>
    </source>
</evidence>
<evidence type="ECO:0000313" key="8">
    <source>
        <dbReference type="EMBL" id="OZI37366.1"/>
    </source>
</evidence>
<dbReference type="SFLD" id="SFLDG01067">
    <property type="entry name" value="SPASM/twitch_domain_containing"/>
    <property type="match status" value="1"/>
</dbReference>
<evidence type="ECO:0000256" key="3">
    <source>
        <dbReference type="ARBA" id="ARBA00022691"/>
    </source>
</evidence>
<sequence length="393" mass="43843">MRHIEIILKVAERCNLNCKYCYFFNKGNKDFENHPPLISAETVQSLVKFLRTLPQKISETAFQLDMHGGEPLLLGPKRFAEIVSIIKTGLHDAKQVRFTVQTNAVLINEAWLEVFSRHQISVGISIDGSKAQHDANRIDHRGRGTFDSMVPKIAAVKQAFSEGRIPSFGSLCVVSPESNASTTYMCLTKELGFSRMQFLFPDETHDSASPTDTARFVKFVGDLFECWERDENKKNRINIIDLTLQGILQKKEKASKDRLIASTSDTVVFTVSSGGDIGHDDTLRNAAPEIFNSGMNVKSATFPEFLAWHSMVSSICAPRSIPSSCARCTWLNVCGHVTRDETPLHRMKNGNADQPSIYCEALKAMYLKSAAYLAKRGVPLHEISKNLHSSDSL</sequence>
<comment type="caution">
    <text evidence="8">The sequence shown here is derived from an EMBL/GenBank/DDBJ whole genome shotgun (WGS) entry which is preliminary data.</text>
</comment>
<dbReference type="CDD" id="cd01335">
    <property type="entry name" value="Radical_SAM"/>
    <property type="match status" value="1"/>
</dbReference>
<evidence type="ECO:0000313" key="9">
    <source>
        <dbReference type="Proteomes" id="UP000216020"/>
    </source>
</evidence>
<comment type="cofactor">
    <cofactor evidence="1">
        <name>[4Fe-4S] cluster</name>
        <dbReference type="ChEBI" id="CHEBI:49883"/>
    </cofactor>
</comment>
<dbReference type="SUPFAM" id="SSF102114">
    <property type="entry name" value="Radical SAM enzymes"/>
    <property type="match status" value="1"/>
</dbReference>
<keyword evidence="4" id="KW-0479">Metal-binding</keyword>
<evidence type="ECO:0000256" key="6">
    <source>
        <dbReference type="ARBA" id="ARBA00023014"/>
    </source>
</evidence>
<dbReference type="SFLD" id="SFLDG01386">
    <property type="entry name" value="main_SPASM_domain-containing"/>
    <property type="match status" value="1"/>
</dbReference>
<dbReference type="GO" id="GO:0051539">
    <property type="term" value="F:4 iron, 4 sulfur cluster binding"/>
    <property type="evidence" value="ECO:0007669"/>
    <property type="project" value="UniProtKB-KW"/>
</dbReference>
<feature type="domain" description="Radical SAM core" evidence="7">
    <location>
        <begin position="1"/>
        <end position="236"/>
    </location>
</feature>
<dbReference type="Pfam" id="PF04055">
    <property type="entry name" value="Radical_SAM"/>
    <property type="match status" value="1"/>
</dbReference>
<dbReference type="AlphaFoldDB" id="A0A261SIY3"/>
<dbReference type="PANTHER" id="PTHR43273:SF8">
    <property type="entry name" value="RADICAL SAM DOMAIN PROTEIN"/>
    <property type="match status" value="1"/>
</dbReference>
<dbReference type="OrthoDB" id="308557at2"/>
<dbReference type="PROSITE" id="PS51918">
    <property type="entry name" value="RADICAL_SAM"/>
    <property type="match status" value="1"/>
</dbReference>
<proteinExistence type="predicted"/>
<dbReference type="PROSITE" id="PS01305">
    <property type="entry name" value="MOAA_NIFB_PQQE"/>
    <property type="match status" value="1"/>
</dbReference>
<gene>
    <name evidence="8" type="ORF">CAL29_02815</name>
</gene>
<dbReference type="GO" id="GO:0016491">
    <property type="term" value="F:oxidoreductase activity"/>
    <property type="evidence" value="ECO:0007669"/>
    <property type="project" value="InterPro"/>
</dbReference>
<keyword evidence="5" id="KW-0408">Iron</keyword>
<dbReference type="InterPro" id="IPR000385">
    <property type="entry name" value="MoaA_NifB_PqqE_Fe-S-bd_CS"/>
</dbReference>
<protein>
    <recommendedName>
        <fullName evidence="7">Radical SAM core domain-containing protein</fullName>
    </recommendedName>
</protein>
<accession>A0A261SIY3</accession>
<dbReference type="InterPro" id="IPR013785">
    <property type="entry name" value="Aldolase_TIM"/>
</dbReference>
<dbReference type="InterPro" id="IPR007197">
    <property type="entry name" value="rSAM"/>
</dbReference>